<evidence type="ECO:0000313" key="9">
    <source>
        <dbReference type="Proteomes" id="UP001642501"/>
    </source>
</evidence>
<dbReference type="EMBL" id="CAWUOM010000088">
    <property type="protein sequence ID" value="CAK7271442.1"/>
    <property type="molecule type" value="Genomic_DNA"/>
</dbReference>
<reference evidence="8 9" key="1">
    <citation type="submission" date="2024-01" db="EMBL/GenBank/DDBJ databases">
        <authorList>
            <person name="Allen C."/>
            <person name="Tagirdzhanova G."/>
        </authorList>
    </citation>
    <scope>NUCLEOTIDE SEQUENCE [LARGE SCALE GENOMIC DNA]</scope>
    <source>
        <strain evidence="8 9">CBS 573.63</strain>
    </source>
</reference>
<evidence type="ECO:0000256" key="1">
    <source>
        <dbReference type="ARBA" id="ARBA00004370"/>
    </source>
</evidence>
<keyword evidence="9" id="KW-1185">Reference proteome</keyword>
<sequence>MSGLPPTFVQQCPVLDEKWAFPVGSNKPWTIVFCILFTWRYLRQVVHLFAFWAYRPSEPLANPTITSADVTVIIPTIDPHNSHFQAGLVSACRNRPRRVVIVTAGELLRLETVHVIDKMRPGMPQ</sequence>
<comment type="subcellular location">
    <subcellularLocation>
        <location evidence="1">Membrane</location>
    </subcellularLocation>
</comment>
<keyword evidence="3" id="KW-0808">Transferase</keyword>
<keyword evidence="5" id="KW-1133">Transmembrane helix</keyword>
<organism evidence="8 9">
    <name type="scientific">Sporothrix epigloea</name>
    <dbReference type="NCBI Taxonomy" id="1892477"/>
    <lineage>
        <taxon>Eukaryota</taxon>
        <taxon>Fungi</taxon>
        <taxon>Dikarya</taxon>
        <taxon>Ascomycota</taxon>
        <taxon>Pezizomycotina</taxon>
        <taxon>Sordariomycetes</taxon>
        <taxon>Sordariomycetidae</taxon>
        <taxon>Ophiostomatales</taxon>
        <taxon>Ophiostomataceae</taxon>
        <taxon>Sporothrix</taxon>
    </lineage>
</organism>
<keyword evidence="4" id="KW-0812">Transmembrane</keyword>
<evidence type="ECO:0000256" key="2">
    <source>
        <dbReference type="ARBA" id="ARBA00022676"/>
    </source>
</evidence>
<accession>A0ABP0DWS6</accession>
<evidence type="ECO:0000256" key="4">
    <source>
        <dbReference type="ARBA" id="ARBA00022692"/>
    </source>
</evidence>
<dbReference type="InterPro" id="IPR052427">
    <property type="entry name" value="Glycosyltrans_GT2/GT47"/>
</dbReference>
<keyword evidence="2" id="KW-0328">Glycosyltransferase</keyword>
<evidence type="ECO:0000256" key="3">
    <source>
        <dbReference type="ARBA" id="ARBA00022679"/>
    </source>
</evidence>
<evidence type="ECO:0000313" key="8">
    <source>
        <dbReference type="EMBL" id="CAK7271442.1"/>
    </source>
</evidence>
<evidence type="ECO:0000256" key="5">
    <source>
        <dbReference type="ARBA" id="ARBA00022989"/>
    </source>
</evidence>
<gene>
    <name evidence="8" type="ORF">SEPCBS57363_004620</name>
</gene>
<evidence type="ECO:0000256" key="6">
    <source>
        <dbReference type="ARBA" id="ARBA00023136"/>
    </source>
</evidence>
<dbReference type="PANTHER" id="PTHR47844">
    <property type="entry name" value="SYNTHASE CPS1, PUTATIVE (AFU_ORTHOLOGUE AFUA_7G02500)-RELATED"/>
    <property type="match status" value="1"/>
</dbReference>
<keyword evidence="7" id="KW-0325">Glycoprotein</keyword>
<comment type="caution">
    <text evidence="8">The sequence shown here is derived from an EMBL/GenBank/DDBJ whole genome shotgun (WGS) entry which is preliminary data.</text>
</comment>
<keyword evidence="6" id="KW-0472">Membrane</keyword>
<proteinExistence type="predicted"/>
<dbReference type="Proteomes" id="UP001642501">
    <property type="component" value="Unassembled WGS sequence"/>
</dbReference>
<protein>
    <submittedName>
        <fullName evidence="8">Uncharacterized protein</fullName>
    </submittedName>
</protein>
<dbReference type="PANTHER" id="PTHR47844:SF1">
    <property type="entry name" value="EXOSTOSIN-LIKE 2"/>
    <property type="match status" value="1"/>
</dbReference>
<evidence type="ECO:0000256" key="7">
    <source>
        <dbReference type="ARBA" id="ARBA00023180"/>
    </source>
</evidence>
<name>A0ABP0DWS6_9PEZI</name>